<keyword evidence="3" id="KW-0949">S-adenosyl-L-methionine</keyword>
<dbReference type="SUPFAM" id="SSF53335">
    <property type="entry name" value="S-adenosyl-L-methionine-dependent methyltransferases"/>
    <property type="match status" value="1"/>
</dbReference>
<dbReference type="InterPro" id="IPR050362">
    <property type="entry name" value="Cation-dep_OMT"/>
</dbReference>
<dbReference type="EMBL" id="JAMXQV010000025">
    <property type="protein sequence ID" value="MCR6488433.1"/>
    <property type="molecule type" value="Genomic_DNA"/>
</dbReference>
<dbReference type="GO" id="GO:0008171">
    <property type="term" value="F:O-methyltransferase activity"/>
    <property type="evidence" value="ECO:0007669"/>
    <property type="project" value="InterPro"/>
</dbReference>
<dbReference type="GO" id="GO:0032259">
    <property type="term" value="P:methylation"/>
    <property type="evidence" value="ECO:0007669"/>
    <property type="project" value="UniProtKB-KW"/>
</dbReference>
<dbReference type="InterPro" id="IPR002935">
    <property type="entry name" value="SAM_O-MeTrfase"/>
</dbReference>
<evidence type="ECO:0000256" key="1">
    <source>
        <dbReference type="ARBA" id="ARBA00022603"/>
    </source>
</evidence>
<evidence type="ECO:0000256" key="2">
    <source>
        <dbReference type="ARBA" id="ARBA00022679"/>
    </source>
</evidence>
<dbReference type="Pfam" id="PF01596">
    <property type="entry name" value="Methyltransf_3"/>
    <property type="match status" value="1"/>
</dbReference>
<dbReference type="EC" id="2.1.1.-" evidence="4"/>
<keyword evidence="5" id="KW-1185">Reference proteome</keyword>
<dbReference type="AlphaFoldDB" id="A0A9X2NJD5"/>
<dbReference type="Proteomes" id="UP001144096">
    <property type="component" value="Unassembled WGS sequence"/>
</dbReference>
<gene>
    <name evidence="4" type="ORF">M8542_36960</name>
</gene>
<dbReference type="GO" id="GO:0008757">
    <property type="term" value="F:S-adenosylmethionine-dependent methyltransferase activity"/>
    <property type="evidence" value="ECO:0007669"/>
    <property type="project" value="TreeGrafter"/>
</dbReference>
<name>A0A9X2NJD5_9PSEU</name>
<accession>A0A9X2NJD5</accession>
<dbReference type="Gene3D" id="3.40.50.150">
    <property type="entry name" value="Vaccinia Virus protein VP39"/>
    <property type="match status" value="1"/>
</dbReference>
<reference evidence="4" key="1">
    <citation type="submission" date="2022-06" db="EMBL/GenBank/DDBJ databases">
        <title>Amycolatopsis iheyaensis sp. nov., a new species of the genus Amycolatopsis isolated from soil in Iheya island, Japan.</title>
        <authorList>
            <person name="Ngamcharungchit C."/>
            <person name="Kanto H."/>
            <person name="Take A."/>
            <person name="Intra B."/>
            <person name="Matsumoto A."/>
            <person name="Panbangred W."/>
            <person name="Inahashi Y."/>
        </authorList>
    </citation>
    <scope>NUCLEOTIDE SEQUENCE</scope>
    <source>
        <strain evidence="4">OK19-0408</strain>
    </source>
</reference>
<keyword evidence="2 4" id="KW-0808">Transferase</keyword>
<evidence type="ECO:0000256" key="3">
    <source>
        <dbReference type="ARBA" id="ARBA00022691"/>
    </source>
</evidence>
<dbReference type="CDD" id="cd02440">
    <property type="entry name" value="AdoMet_MTases"/>
    <property type="match status" value="1"/>
</dbReference>
<dbReference type="InterPro" id="IPR029063">
    <property type="entry name" value="SAM-dependent_MTases_sf"/>
</dbReference>
<protein>
    <submittedName>
        <fullName evidence="4">Class I SAM-dependent methyltransferase</fullName>
        <ecNumber evidence="4">2.1.1.-</ecNumber>
    </submittedName>
</protein>
<evidence type="ECO:0000313" key="5">
    <source>
        <dbReference type="Proteomes" id="UP001144096"/>
    </source>
</evidence>
<dbReference type="PANTHER" id="PTHR10509:SF14">
    <property type="entry name" value="CAFFEOYL-COA O-METHYLTRANSFERASE 3-RELATED"/>
    <property type="match status" value="1"/>
</dbReference>
<comment type="caution">
    <text evidence="4">The sequence shown here is derived from an EMBL/GenBank/DDBJ whole genome shotgun (WGS) entry which is preliminary data.</text>
</comment>
<evidence type="ECO:0000313" key="4">
    <source>
        <dbReference type="EMBL" id="MCR6488433.1"/>
    </source>
</evidence>
<organism evidence="4 5">
    <name type="scientific">Amycolatopsis iheyensis</name>
    <dbReference type="NCBI Taxonomy" id="2945988"/>
    <lineage>
        <taxon>Bacteria</taxon>
        <taxon>Bacillati</taxon>
        <taxon>Actinomycetota</taxon>
        <taxon>Actinomycetes</taxon>
        <taxon>Pseudonocardiales</taxon>
        <taxon>Pseudonocardiaceae</taxon>
        <taxon>Amycolatopsis</taxon>
    </lineage>
</organism>
<dbReference type="PROSITE" id="PS51682">
    <property type="entry name" value="SAM_OMT_I"/>
    <property type="match status" value="1"/>
</dbReference>
<keyword evidence="1 4" id="KW-0489">Methyltransferase</keyword>
<dbReference type="RefSeq" id="WP_257924998.1">
    <property type="nucleotide sequence ID" value="NZ_JAMXQV010000025.1"/>
</dbReference>
<dbReference type="PANTHER" id="PTHR10509">
    <property type="entry name" value="O-METHYLTRANSFERASE-RELATED"/>
    <property type="match status" value="1"/>
</dbReference>
<proteinExistence type="predicted"/>
<sequence length="222" mass="24107">MAGQLTIDADLAAYVRRVSLDEDEVLADLRRETARFPALETMLAMPEEAQFLGLLAASTGARSILEVGTFTGYTTLRLARALPPGGRVVTCEISETWAGIATRYWRRAGVEDRVDLRLGDALGTLEDLLRRDGPESFDFVFVDADKENSVPYYEHALALVRPGGLVVVDNTLLFGRVVDPAATDPATLAVAELNARLRDDPRVDIALLAIADGVTIARKRPG</sequence>